<proteinExistence type="predicted"/>
<reference evidence="4" key="3">
    <citation type="submission" date="2022-06" db="UniProtKB">
        <authorList>
            <consortium name="EnsemblMetazoa"/>
        </authorList>
    </citation>
    <scope>IDENTIFICATION</scope>
</reference>
<feature type="region of interest" description="Disordered" evidence="1">
    <location>
        <begin position="49"/>
        <end position="72"/>
    </location>
</feature>
<evidence type="ECO:0000313" key="5">
    <source>
        <dbReference type="Proteomes" id="UP000070412"/>
    </source>
</evidence>
<reference evidence="5" key="1">
    <citation type="journal article" date="2020" name="PLoS Negl. Trop. Dis.">
        <title>High-quality nuclear genome for Sarcoptes scabiei-A critical resource for a neglected parasite.</title>
        <authorList>
            <person name="Korhonen P.K."/>
            <person name="Gasser R.B."/>
            <person name="Ma G."/>
            <person name="Wang T."/>
            <person name="Stroehlein A.J."/>
            <person name="Young N.D."/>
            <person name="Ang C.S."/>
            <person name="Fernando D.D."/>
            <person name="Lu H.C."/>
            <person name="Taylor S."/>
            <person name="Reynolds S.L."/>
            <person name="Mofiz E."/>
            <person name="Najaraj S.H."/>
            <person name="Gowda H."/>
            <person name="Madugundu A."/>
            <person name="Renuse S."/>
            <person name="Holt D."/>
            <person name="Pandey A."/>
            <person name="Papenfuss A.T."/>
            <person name="Fischer K."/>
        </authorList>
    </citation>
    <scope>NUCLEOTIDE SEQUENCE [LARGE SCALE GENOMIC DNA]</scope>
</reference>
<organism evidence="3">
    <name type="scientific">Sarcoptes scabiei</name>
    <name type="common">Itch mite</name>
    <name type="synonym">Acarus scabiei</name>
    <dbReference type="NCBI Taxonomy" id="52283"/>
    <lineage>
        <taxon>Eukaryota</taxon>
        <taxon>Metazoa</taxon>
        <taxon>Ecdysozoa</taxon>
        <taxon>Arthropoda</taxon>
        <taxon>Chelicerata</taxon>
        <taxon>Arachnida</taxon>
        <taxon>Acari</taxon>
        <taxon>Acariformes</taxon>
        <taxon>Sarcoptiformes</taxon>
        <taxon>Astigmata</taxon>
        <taxon>Psoroptidia</taxon>
        <taxon>Sarcoptoidea</taxon>
        <taxon>Sarcoptidae</taxon>
        <taxon>Sarcoptinae</taxon>
        <taxon>Sarcoptes</taxon>
    </lineage>
</organism>
<gene>
    <name evidence="3" type="ORF">SSS_8911</name>
</gene>
<dbReference type="EMBL" id="WVUK01000057">
    <property type="protein sequence ID" value="KAF7492011.1"/>
    <property type="molecule type" value="Genomic_DNA"/>
</dbReference>
<feature type="chain" id="PRO_5038259245" evidence="2">
    <location>
        <begin position="28"/>
        <end position="369"/>
    </location>
</feature>
<sequence>MISHLIKNLLWISILINLLIRVDRIEGEWSSSPRSSDYPPLVSLDVDQYSSSQSSHASSQSTEPSAASSRSQNFYTSKDLIRLISKRKTQPRTFSPNRSLESQYGKQNQRLIRQQPNHHHHYPYDHVPHHQHQSTPSPSLTSRLRSSDHSSISPQRSRTTPTVTATSPPSPNRILYDSDDSFRFSEDYPDSERYQVGDVHRDRDRDHGGNDGGGVDDDADGGDHYSYHSQTELLFLSEKIDTIIRLVENSFAKTNERLILIEKSIDVINMVLQTQLEKSENQFDSTTIYSSSPTSSFVNDLNTSILDKMYNIHQQTYQVCKDALVLPKEVPNCPTMNAICSMLRQYGRKDSTPIERQAASSSSPSSPTM</sequence>
<feature type="compositionally biased region" description="Low complexity" evidence="1">
    <location>
        <begin position="49"/>
        <end position="71"/>
    </location>
</feature>
<accession>A0A834R8G6</accession>
<dbReference type="Proteomes" id="UP000070412">
    <property type="component" value="Unassembled WGS sequence"/>
</dbReference>
<dbReference type="EnsemblMetazoa" id="SSS_8911s_mrna">
    <property type="protein sequence ID" value="KAF7492011.1"/>
    <property type="gene ID" value="SSS_8911"/>
</dbReference>
<evidence type="ECO:0000313" key="4">
    <source>
        <dbReference type="EnsemblMetazoa" id="KAF7492011.1"/>
    </source>
</evidence>
<feature type="compositionally biased region" description="Polar residues" evidence="1">
    <location>
        <begin position="91"/>
        <end position="106"/>
    </location>
</feature>
<feature type="compositionally biased region" description="Low complexity" evidence="1">
    <location>
        <begin position="133"/>
        <end position="167"/>
    </location>
</feature>
<dbReference type="AlphaFoldDB" id="A0A834R8G6"/>
<evidence type="ECO:0000313" key="3">
    <source>
        <dbReference type="EMBL" id="KAF7492011.1"/>
    </source>
</evidence>
<feature type="region of interest" description="Disordered" evidence="1">
    <location>
        <begin position="119"/>
        <end position="223"/>
    </location>
</feature>
<keyword evidence="5" id="KW-1185">Reference proteome</keyword>
<evidence type="ECO:0000256" key="1">
    <source>
        <dbReference type="SAM" id="MobiDB-lite"/>
    </source>
</evidence>
<feature type="region of interest" description="Disordered" evidence="1">
    <location>
        <begin position="85"/>
        <end position="106"/>
    </location>
</feature>
<evidence type="ECO:0000256" key="2">
    <source>
        <dbReference type="SAM" id="SignalP"/>
    </source>
</evidence>
<keyword evidence="2" id="KW-0732">Signal</keyword>
<feature type="compositionally biased region" description="Basic and acidic residues" evidence="1">
    <location>
        <begin position="180"/>
        <end position="209"/>
    </location>
</feature>
<feature type="signal peptide" evidence="2">
    <location>
        <begin position="1"/>
        <end position="27"/>
    </location>
</feature>
<reference evidence="3" key="2">
    <citation type="submission" date="2020-01" db="EMBL/GenBank/DDBJ databases">
        <authorList>
            <person name="Korhonen P.K.K."/>
            <person name="Guangxu M.G."/>
            <person name="Wang T.W."/>
            <person name="Stroehlein A.J.S."/>
            <person name="Young N.D."/>
            <person name="Ang C.-S.A."/>
            <person name="Fernando D.W.F."/>
            <person name="Lu H.L."/>
            <person name="Taylor S.T."/>
            <person name="Ehtesham M.E.M."/>
            <person name="Najaraj S.H.N."/>
            <person name="Harsha G.H.G."/>
            <person name="Madugundu A.M."/>
            <person name="Renuse S.R."/>
            <person name="Holt D.H."/>
            <person name="Pandey A.P."/>
            <person name="Papenfuss A.P."/>
            <person name="Gasser R.B.G."/>
            <person name="Fischer K.F."/>
        </authorList>
    </citation>
    <scope>NUCLEOTIDE SEQUENCE</scope>
    <source>
        <strain evidence="3">SSS_KF_BRIS2020</strain>
    </source>
</reference>
<name>A0A834R8G6_SARSC</name>
<protein>
    <submittedName>
        <fullName evidence="3 4">Uncharacterized protein</fullName>
    </submittedName>
</protein>